<dbReference type="EMBL" id="VSRR010003036">
    <property type="protein sequence ID" value="MPC34356.1"/>
    <property type="molecule type" value="Genomic_DNA"/>
</dbReference>
<evidence type="ECO:0000313" key="2">
    <source>
        <dbReference type="Proteomes" id="UP000324222"/>
    </source>
</evidence>
<protein>
    <recommendedName>
        <fullName evidence="3">Nucleolar pre-ribosomal-associated protein 1</fullName>
    </recommendedName>
</protein>
<sequence length="251" mass="28699">MNIVIFQQKKCDLPWVEVVKRLLTRAADEDNGVLFQNTSTIIRVHLNEVVRNGLKNPSKLGQKYSDILNSLLTHLHLTLEDKNLQVVEMYTLLSLILAAVIDLSIASYKKGNEASLVAKIFMKLTMIFGHSEELLLDAILHCRTLIHPRSRQPLVQVPLIKRLFSSIRLGQTMDPVLYLKYLLLGKLWLFMTEKKELGKTRMYIAKVLKLPDNVPDWAAEEKVPWLGLSKWSTRLVLKSMTLLGALQVMND</sequence>
<keyword evidence="2" id="KW-1185">Reference proteome</keyword>
<dbReference type="Proteomes" id="UP000324222">
    <property type="component" value="Unassembled WGS sequence"/>
</dbReference>
<name>A0A5B7EMC7_PORTR</name>
<evidence type="ECO:0008006" key="3">
    <source>
        <dbReference type="Google" id="ProtNLM"/>
    </source>
</evidence>
<evidence type="ECO:0000313" key="1">
    <source>
        <dbReference type="EMBL" id="MPC34356.1"/>
    </source>
</evidence>
<accession>A0A5B7EMC7</accession>
<gene>
    <name evidence="1" type="ORF">E2C01_027742</name>
</gene>
<organism evidence="1 2">
    <name type="scientific">Portunus trituberculatus</name>
    <name type="common">Swimming crab</name>
    <name type="synonym">Neptunus trituberculatus</name>
    <dbReference type="NCBI Taxonomy" id="210409"/>
    <lineage>
        <taxon>Eukaryota</taxon>
        <taxon>Metazoa</taxon>
        <taxon>Ecdysozoa</taxon>
        <taxon>Arthropoda</taxon>
        <taxon>Crustacea</taxon>
        <taxon>Multicrustacea</taxon>
        <taxon>Malacostraca</taxon>
        <taxon>Eumalacostraca</taxon>
        <taxon>Eucarida</taxon>
        <taxon>Decapoda</taxon>
        <taxon>Pleocyemata</taxon>
        <taxon>Brachyura</taxon>
        <taxon>Eubrachyura</taxon>
        <taxon>Portunoidea</taxon>
        <taxon>Portunidae</taxon>
        <taxon>Portuninae</taxon>
        <taxon>Portunus</taxon>
    </lineage>
</organism>
<comment type="caution">
    <text evidence="1">The sequence shown here is derived from an EMBL/GenBank/DDBJ whole genome shotgun (WGS) entry which is preliminary data.</text>
</comment>
<dbReference type="OrthoDB" id="6372976at2759"/>
<proteinExistence type="predicted"/>
<dbReference type="AlphaFoldDB" id="A0A5B7EMC7"/>
<reference evidence="1 2" key="1">
    <citation type="submission" date="2019-05" db="EMBL/GenBank/DDBJ databases">
        <title>Another draft genome of Portunus trituberculatus and its Hox gene families provides insights of decapod evolution.</title>
        <authorList>
            <person name="Jeong J.-H."/>
            <person name="Song I."/>
            <person name="Kim S."/>
            <person name="Choi T."/>
            <person name="Kim D."/>
            <person name="Ryu S."/>
            <person name="Kim W."/>
        </authorList>
    </citation>
    <scope>NUCLEOTIDE SEQUENCE [LARGE SCALE GENOMIC DNA]</scope>
    <source>
        <tissue evidence="1">Muscle</tissue>
    </source>
</reference>